<gene>
    <name evidence="2" type="ORF">D1B31_07200</name>
</gene>
<protein>
    <submittedName>
        <fullName evidence="2">Uncharacterized protein</fullName>
    </submittedName>
</protein>
<reference evidence="2 3" key="1">
    <citation type="journal article" date="2017" name="Int. J. Syst. Evol. Microbiol.">
        <title>Bacillus notoginsengisoli sp. nov., a novel bacterium isolated from the rhizosphere of Panax notoginseng.</title>
        <authorList>
            <person name="Zhang M.Y."/>
            <person name="Cheng J."/>
            <person name="Cai Y."/>
            <person name="Zhang T.Y."/>
            <person name="Wu Y.Y."/>
            <person name="Manikprabhu D."/>
            <person name="Li W.J."/>
            <person name="Zhang Y.X."/>
        </authorList>
    </citation>
    <scope>NUCLEOTIDE SEQUENCE [LARGE SCALE GENOMIC DNA]</scope>
    <source>
        <strain evidence="2 3">JCM 30743</strain>
    </source>
</reference>
<evidence type="ECO:0000256" key="1">
    <source>
        <dbReference type="SAM" id="Phobius"/>
    </source>
</evidence>
<feature type="transmembrane region" description="Helical" evidence="1">
    <location>
        <begin position="119"/>
        <end position="136"/>
    </location>
</feature>
<evidence type="ECO:0000313" key="3">
    <source>
        <dbReference type="Proteomes" id="UP000284416"/>
    </source>
</evidence>
<feature type="transmembrane region" description="Helical" evidence="1">
    <location>
        <begin position="217"/>
        <end position="240"/>
    </location>
</feature>
<dbReference type="EMBL" id="QWEG01000004">
    <property type="protein sequence ID" value="RHW41502.1"/>
    <property type="molecule type" value="Genomic_DNA"/>
</dbReference>
<dbReference type="AlphaFoldDB" id="A0A417YVU5"/>
<keyword evidence="1" id="KW-0812">Transmembrane</keyword>
<feature type="transmembrane region" description="Helical" evidence="1">
    <location>
        <begin position="318"/>
        <end position="344"/>
    </location>
</feature>
<proteinExistence type="predicted"/>
<feature type="transmembrane region" description="Helical" evidence="1">
    <location>
        <begin position="148"/>
        <end position="171"/>
    </location>
</feature>
<keyword evidence="1" id="KW-1133">Transmembrane helix</keyword>
<accession>A0A417YVU5</accession>
<keyword evidence="1" id="KW-0472">Membrane</keyword>
<sequence length="394" mass="45594">MTINKTSKIVLVPIEYHKDRTNYIVKDKTSGEFYEMPEMAIRAIKLLMEGHSLNEVERRLKTAYPEKEVDIVDFAHQLIELNLVSEIDGVKVSAKEYKTETKGFMWIPVGIGKLAFNKVSYIIYSILFVFNIFLFIRNPSLFPSYKDYFVFDWMSLNVLLWIAVGMILLLIHESGHILAMRSYNLPTRLSIGHRLMFLALETDMEGTWGLSPAQRNVLYLGGLCLDLVILTFALTVQAYYLEGPMLLLAIMKIIVIDIFIRFVFQCGVFMKTDLYFVLENITGSYNLMENAHHLIKSWFKRTTRKVGEVSYEHEKKTIAFYSIIYFLGVFLTISIFVLFSIPQIFITFSHSIERLGSPLFSKEFLDGAIVLLQTMTGLSLLLYSWNKKYRLGKD</sequence>
<name>A0A417YVU5_9BACI</name>
<feature type="transmembrane region" description="Helical" evidence="1">
    <location>
        <begin position="246"/>
        <end position="264"/>
    </location>
</feature>
<keyword evidence="3" id="KW-1185">Reference proteome</keyword>
<organism evidence="2 3">
    <name type="scientific">Neobacillus notoginsengisoli</name>
    <dbReference type="NCBI Taxonomy" id="1578198"/>
    <lineage>
        <taxon>Bacteria</taxon>
        <taxon>Bacillati</taxon>
        <taxon>Bacillota</taxon>
        <taxon>Bacilli</taxon>
        <taxon>Bacillales</taxon>
        <taxon>Bacillaceae</taxon>
        <taxon>Neobacillus</taxon>
    </lineage>
</organism>
<dbReference type="Proteomes" id="UP000284416">
    <property type="component" value="Unassembled WGS sequence"/>
</dbReference>
<evidence type="ECO:0000313" key="2">
    <source>
        <dbReference type="EMBL" id="RHW41502.1"/>
    </source>
</evidence>
<feature type="transmembrane region" description="Helical" evidence="1">
    <location>
        <begin position="364"/>
        <end position="385"/>
    </location>
</feature>
<dbReference type="RefSeq" id="WP_118920086.1">
    <property type="nucleotide sequence ID" value="NZ_QWEG01000004.1"/>
</dbReference>
<dbReference type="OrthoDB" id="140324at2"/>
<comment type="caution">
    <text evidence="2">The sequence shown here is derived from an EMBL/GenBank/DDBJ whole genome shotgun (WGS) entry which is preliminary data.</text>
</comment>